<evidence type="ECO:0000256" key="1">
    <source>
        <dbReference type="ARBA" id="ARBA00004651"/>
    </source>
</evidence>
<dbReference type="InterPro" id="IPR004869">
    <property type="entry name" value="MMPL_dom"/>
</dbReference>
<accession>A0ABV8Q2P4</accession>
<organism evidence="8 9">
    <name type="scientific">Parasediminibacterium paludis</name>
    <dbReference type="NCBI Taxonomy" id="908966"/>
    <lineage>
        <taxon>Bacteria</taxon>
        <taxon>Pseudomonadati</taxon>
        <taxon>Bacteroidota</taxon>
        <taxon>Chitinophagia</taxon>
        <taxon>Chitinophagales</taxon>
        <taxon>Chitinophagaceae</taxon>
        <taxon>Parasediminibacterium</taxon>
    </lineage>
</organism>
<dbReference type="EMBL" id="JBHSDC010000031">
    <property type="protein sequence ID" value="MFC4233521.1"/>
    <property type="molecule type" value="Genomic_DNA"/>
</dbReference>
<dbReference type="PROSITE" id="PS50156">
    <property type="entry name" value="SSD"/>
    <property type="match status" value="1"/>
</dbReference>
<dbReference type="PANTHER" id="PTHR33406:SF12">
    <property type="entry name" value="BLR2997 PROTEIN"/>
    <property type="match status" value="1"/>
</dbReference>
<evidence type="ECO:0000313" key="9">
    <source>
        <dbReference type="Proteomes" id="UP001595906"/>
    </source>
</evidence>
<feature type="transmembrane region" description="Helical" evidence="6">
    <location>
        <begin position="313"/>
        <end position="336"/>
    </location>
</feature>
<feature type="transmembrane region" description="Helical" evidence="6">
    <location>
        <begin position="641"/>
        <end position="663"/>
    </location>
</feature>
<dbReference type="PANTHER" id="PTHR33406">
    <property type="entry name" value="MEMBRANE PROTEIN MJ1562-RELATED"/>
    <property type="match status" value="1"/>
</dbReference>
<dbReference type="InterPro" id="IPR000731">
    <property type="entry name" value="SSD"/>
</dbReference>
<dbReference type="Pfam" id="PF03176">
    <property type="entry name" value="MMPL"/>
    <property type="match status" value="2"/>
</dbReference>
<keyword evidence="4 6" id="KW-1133">Transmembrane helix</keyword>
<evidence type="ECO:0000256" key="4">
    <source>
        <dbReference type="ARBA" id="ARBA00022989"/>
    </source>
</evidence>
<dbReference type="RefSeq" id="WP_379015839.1">
    <property type="nucleotide sequence ID" value="NZ_JBHSDC010000031.1"/>
</dbReference>
<keyword evidence="5 6" id="KW-0472">Membrane</keyword>
<reference evidence="9" key="1">
    <citation type="journal article" date="2019" name="Int. J. Syst. Evol. Microbiol.">
        <title>The Global Catalogue of Microorganisms (GCM) 10K type strain sequencing project: providing services to taxonomists for standard genome sequencing and annotation.</title>
        <authorList>
            <consortium name="The Broad Institute Genomics Platform"/>
            <consortium name="The Broad Institute Genome Sequencing Center for Infectious Disease"/>
            <person name="Wu L."/>
            <person name="Ma J."/>
        </authorList>
    </citation>
    <scope>NUCLEOTIDE SEQUENCE [LARGE SCALE GENOMIC DNA]</scope>
    <source>
        <strain evidence="9">CECT 8010</strain>
    </source>
</reference>
<evidence type="ECO:0000256" key="5">
    <source>
        <dbReference type="ARBA" id="ARBA00023136"/>
    </source>
</evidence>
<evidence type="ECO:0000256" key="2">
    <source>
        <dbReference type="ARBA" id="ARBA00022475"/>
    </source>
</evidence>
<dbReference type="Proteomes" id="UP001595906">
    <property type="component" value="Unassembled WGS sequence"/>
</dbReference>
<feature type="transmembrane region" description="Helical" evidence="6">
    <location>
        <begin position="717"/>
        <end position="736"/>
    </location>
</feature>
<evidence type="ECO:0000259" key="7">
    <source>
        <dbReference type="PROSITE" id="PS50156"/>
    </source>
</evidence>
<feature type="transmembrane region" description="Helical" evidence="6">
    <location>
        <begin position="404"/>
        <end position="423"/>
    </location>
</feature>
<evidence type="ECO:0000313" key="8">
    <source>
        <dbReference type="EMBL" id="MFC4233521.1"/>
    </source>
</evidence>
<feature type="transmembrane region" description="Helical" evidence="6">
    <location>
        <begin position="271"/>
        <end position="292"/>
    </location>
</feature>
<gene>
    <name evidence="8" type="ORF">ACFOW1_16590</name>
</gene>
<proteinExistence type="predicted"/>
<feature type="transmembrane region" description="Helical" evidence="6">
    <location>
        <begin position="245"/>
        <end position="265"/>
    </location>
</feature>
<feature type="transmembrane region" description="Helical" evidence="6">
    <location>
        <begin position="669"/>
        <end position="689"/>
    </location>
</feature>
<protein>
    <submittedName>
        <fullName evidence="8">RND family transporter</fullName>
    </submittedName>
</protein>
<feature type="transmembrane region" description="Helical" evidence="6">
    <location>
        <begin position="348"/>
        <end position="371"/>
    </location>
</feature>
<feature type="transmembrane region" description="Helical" evidence="6">
    <location>
        <begin position="618"/>
        <end position="634"/>
    </location>
</feature>
<dbReference type="InterPro" id="IPR050545">
    <property type="entry name" value="Mycobact_MmpL"/>
</dbReference>
<name>A0ABV8Q2P4_9BACT</name>
<keyword evidence="9" id="KW-1185">Reference proteome</keyword>
<feature type="transmembrane region" description="Helical" evidence="6">
    <location>
        <begin position="219"/>
        <end position="238"/>
    </location>
</feature>
<evidence type="ECO:0000256" key="3">
    <source>
        <dbReference type="ARBA" id="ARBA00022692"/>
    </source>
</evidence>
<feature type="transmembrane region" description="Helical" evidence="6">
    <location>
        <begin position="742"/>
        <end position="765"/>
    </location>
</feature>
<keyword evidence="3 6" id="KW-0812">Transmembrane</keyword>
<feature type="domain" description="SSD" evidence="7">
    <location>
        <begin position="245"/>
        <end position="370"/>
    </location>
</feature>
<dbReference type="SUPFAM" id="SSF82866">
    <property type="entry name" value="Multidrug efflux transporter AcrB transmembrane domain"/>
    <property type="match status" value="2"/>
</dbReference>
<keyword evidence="2" id="KW-1003">Cell membrane</keyword>
<evidence type="ECO:0000256" key="6">
    <source>
        <dbReference type="SAM" id="Phobius"/>
    </source>
</evidence>
<comment type="subcellular location">
    <subcellularLocation>
        <location evidence="1">Cell membrane</location>
        <topology evidence="1">Multi-pass membrane protein</topology>
    </subcellularLocation>
</comment>
<sequence length="772" mass="85798">MWYSLGKLILKYRLPLLLALLAINVVAVTLALKVKIGYDFSRAIPTDNPKYLDMQAFKAKFGDDAGTLVVGIQSKEFFTPKVFNAVSKLHQSLKKVPDVTDVLSVPEALNLINDTASKSFQSKRLFQSNYTSQAQLDSDRMVFESLPFYRGLLYNADTKAYLVAVGVNKDTLNSKSRTRLIATVLEPIKQFEKESGITVQISGLPYLRTVIGDRIKHEMNYFLIASFLLSALTLYLFFRSISTTIMSLLVVGMGVVWSLATMQLFGYNITLLTAIIPPLIVVIGVPNCIYFLNKYHTAFKDTGNKEEALRTMVGRMGIVTLFCNIAAAIGFAVFALTRSALLKEFGMVSGINIMLLFFISLIFIPAVLSYLPAPKPKEIKYLDNRFLESLLTKIEHLAFKKAKLVYAVTIAITAFAIIGLFKLRSEGFIVDDLPKKDKIYTDLKWFESNFEGVMPLEIMVDTKKKKGLFRSTKPLEKIDELSAYINAKPETGRPLSFVEGLKFAKQAYFDGDTNSYAVPSMGDLAFIGTYLTPKSANNSQNGGAIKLLNKFLDSNKQVARITVNMKDIGSQKLPLLLADFEKKSNEIFDTAAYKVTFTGSSVTFLEGSSFIIKGLRDSIFWAFLLITLCMLYLFRSFRILVCSLIPNIIPLLITAGIMGWVGVPLKPSTVLVFSIALGIAIDVTIRFLINYKQELPDNHNQVAPTLILTIHHTGISIIYTSLVLIAGFIIFCFSSFGGTIALGWLTSLTLVVGTLTNLILLPVLIRSMTRAK</sequence>
<dbReference type="Gene3D" id="1.20.1640.10">
    <property type="entry name" value="Multidrug efflux transporter AcrB transmembrane domain"/>
    <property type="match status" value="2"/>
</dbReference>
<comment type="caution">
    <text evidence="8">The sequence shown here is derived from an EMBL/GenBank/DDBJ whole genome shotgun (WGS) entry which is preliminary data.</text>
</comment>